<sequence>MNFCKISKLVPDFHKGVFCKISKHWFPISTRVFSTRFQSTGSRFPQGCFLQDFKALVLYFHKVVFCKISKHWFPVSTRVFSARFQSTGSRFPQGCFL</sequence>
<reference evidence="1 2" key="1">
    <citation type="submission" date="2021-06" db="EMBL/GenBank/DDBJ databases">
        <title>Caerostris darwini draft genome.</title>
        <authorList>
            <person name="Kono N."/>
            <person name="Arakawa K."/>
        </authorList>
    </citation>
    <scope>NUCLEOTIDE SEQUENCE [LARGE SCALE GENOMIC DNA]</scope>
</reference>
<dbReference type="Proteomes" id="UP001054837">
    <property type="component" value="Unassembled WGS sequence"/>
</dbReference>
<evidence type="ECO:0000313" key="1">
    <source>
        <dbReference type="EMBL" id="GIY52079.1"/>
    </source>
</evidence>
<evidence type="ECO:0000313" key="2">
    <source>
        <dbReference type="Proteomes" id="UP001054837"/>
    </source>
</evidence>
<dbReference type="AlphaFoldDB" id="A0AAV4U2Q0"/>
<accession>A0AAV4U2Q0</accession>
<dbReference type="EMBL" id="BPLQ01010629">
    <property type="protein sequence ID" value="GIY52079.1"/>
    <property type="molecule type" value="Genomic_DNA"/>
</dbReference>
<name>A0AAV4U2Q0_9ARAC</name>
<protein>
    <submittedName>
        <fullName evidence="1">Uncharacterized protein</fullName>
    </submittedName>
</protein>
<keyword evidence="2" id="KW-1185">Reference proteome</keyword>
<proteinExistence type="predicted"/>
<comment type="caution">
    <text evidence="1">The sequence shown here is derived from an EMBL/GenBank/DDBJ whole genome shotgun (WGS) entry which is preliminary data.</text>
</comment>
<gene>
    <name evidence="1" type="ORF">CDAR_611691</name>
</gene>
<organism evidence="1 2">
    <name type="scientific">Caerostris darwini</name>
    <dbReference type="NCBI Taxonomy" id="1538125"/>
    <lineage>
        <taxon>Eukaryota</taxon>
        <taxon>Metazoa</taxon>
        <taxon>Ecdysozoa</taxon>
        <taxon>Arthropoda</taxon>
        <taxon>Chelicerata</taxon>
        <taxon>Arachnida</taxon>
        <taxon>Araneae</taxon>
        <taxon>Araneomorphae</taxon>
        <taxon>Entelegynae</taxon>
        <taxon>Araneoidea</taxon>
        <taxon>Araneidae</taxon>
        <taxon>Caerostris</taxon>
    </lineage>
</organism>